<dbReference type="SUPFAM" id="SSF50891">
    <property type="entry name" value="Cyclophilin-like"/>
    <property type="match status" value="1"/>
</dbReference>
<dbReference type="Pfam" id="PF18050">
    <property type="entry name" value="Cyclophil_like2"/>
    <property type="match status" value="1"/>
</dbReference>
<dbReference type="RefSeq" id="WP_056024445.1">
    <property type="nucleotide sequence ID" value="NZ_BAABBF010000005.1"/>
</dbReference>
<evidence type="ECO:0000259" key="1">
    <source>
        <dbReference type="Pfam" id="PF18050"/>
    </source>
</evidence>
<evidence type="ECO:0000313" key="2">
    <source>
        <dbReference type="EMBL" id="GAA3715941.1"/>
    </source>
</evidence>
<dbReference type="EMBL" id="BAABBF010000005">
    <property type="protein sequence ID" value="GAA3715941.1"/>
    <property type="molecule type" value="Genomic_DNA"/>
</dbReference>
<dbReference type="InterPro" id="IPR041183">
    <property type="entry name" value="Cyclophilin-like"/>
</dbReference>
<dbReference type="GeneID" id="93689451"/>
<sequence length="123" mass="13147">MTTIEIDAGTRQWTAQIADSPSARDFLAQLPLDLTLTDYAATEKVATLPRPLTRDGAPAAVTPRAGEIGYYAPWGNIALYHKDGPHSPGLVILGRIDGPYADLASPGAVKVTIRQRVAPPTER</sequence>
<dbReference type="InterPro" id="IPR029000">
    <property type="entry name" value="Cyclophilin-like_dom_sf"/>
</dbReference>
<proteinExistence type="predicted"/>
<accession>A0ABP7E927</accession>
<keyword evidence="3" id="KW-1185">Reference proteome</keyword>
<reference evidence="3" key="1">
    <citation type="journal article" date="2019" name="Int. J. Syst. Evol. Microbiol.">
        <title>The Global Catalogue of Microorganisms (GCM) 10K type strain sequencing project: providing services to taxonomists for standard genome sequencing and annotation.</title>
        <authorList>
            <consortium name="The Broad Institute Genomics Platform"/>
            <consortium name="The Broad Institute Genome Sequencing Center for Infectious Disease"/>
            <person name="Wu L."/>
            <person name="Ma J."/>
        </authorList>
    </citation>
    <scope>NUCLEOTIDE SEQUENCE [LARGE SCALE GENOMIC DNA]</scope>
    <source>
        <strain evidence="3">JCM 17498</strain>
    </source>
</reference>
<feature type="domain" description="Cyclophilin-like" evidence="1">
    <location>
        <begin position="7"/>
        <end position="114"/>
    </location>
</feature>
<name>A0ABP7E927_9SPHN</name>
<dbReference type="Gene3D" id="2.40.100.20">
    <property type="match status" value="1"/>
</dbReference>
<dbReference type="Proteomes" id="UP001500523">
    <property type="component" value="Unassembled WGS sequence"/>
</dbReference>
<comment type="caution">
    <text evidence="2">The sequence shown here is derived from an EMBL/GenBank/DDBJ whole genome shotgun (WGS) entry which is preliminary data.</text>
</comment>
<gene>
    <name evidence="2" type="ORF">GCM10022268_25630</name>
</gene>
<organism evidence="2 3">
    <name type="scientific">Sphingomonas cynarae</name>
    <dbReference type="NCBI Taxonomy" id="930197"/>
    <lineage>
        <taxon>Bacteria</taxon>
        <taxon>Pseudomonadati</taxon>
        <taxon>Pseudomonadota</taxon>
        <taxon>Alphaproteobacteria</taxon>
        <taxon>Sphingomonadales</taxon>
        <taxon>Sphingomonadaceae</taxon>
        <taxon>Sphingomonas</taxon>
    </lineage>
</organism>
<evidence type="ECO:0000313" key="3">
    <source>
        <dbReference type="Proteomes" id="UP001500523"/>
    </source>
</evidence>
<protein>
    <submittedName>
        <fullName evidence="2">Cyclophilin-like fold protein</fullName>
    </submittedName>
</protein>